<dbReference type="KEGG" id="asip:AQUSIP_20550"/>
<dbReference type="AlphaFoldDB" id="A0A5E4PI49"/>
<sequence length="224" mass="24297">MDTLHTMTDLTVVQKIAVWVLPLIFAITLHEVAHGYVASLFGDQTARLSGRLTLNPAKHIDPIGTIAIPFLMLMVSNFIFGWAKPVPVDPRNMRHPKRDMAFVALAGPLSNLLMALFWGLVAKLGEMADLGGSEWLGVPLVYMGGAGIMINVVLGVLNLIPLPPLDGGKVLEAVLPRRAAYTLSLIEPYGFFILVLLMFTGLLSVVMSPFVYFLIGAIGNLYGL</sequence>
<protein>
    <recommendedName>
        <fullName evidence="14">Peptidase M50 domain-containing protein</fullName>
    </recommendedName>
</protein>
<keyword evidence="5" id="KW-0645">Protease</keyword>
<keyword evidence="11" id="KW-0482">Metalloprotease</keyword>
<dbReference type="GO" id="GO:0008237">
    <property type="term" value="F:metallopeptidase activity"/>
    <property type="evidence" value="ECO:0007669"/>
    <property type="project" value="UniProtKB-KW"/>
</dbReference>
<dbReference type="CDD" id="cd06158">
    <property type="entry name" value="S2P-M50_like_1"/>
    <property type="match status" value="1"/>
</dbReference>
<keyword evidence="7" id="KW-0479">Metal-binding</keyword>
<evidence type="ECO:0000256" key="5">
    <source>
        <dbReference type="ARBA" id="ARBA00022670"/>
    </source>
</evidence>
<comment type="similarity">
    <text evidence="3">Belongs to the peptidase M50B family.</text>
</comment>
<evidence type="ECO:0000256" key="6">
    <source>
        <dbReference type="ARBA" id="ARBA00022692"/>
    </source>
</evidence>
<organism evidence="15 16">
    <name type="scientific">Aquicella siphonis</name>
    <dbReference type="NCBI Taxonomy" id="254247"/>
    <lineage>
        <taxon>Bacteria</taxon>
        <taxon>Pseudomonadati</taxon>
        <taxon>Pseudomonadota</taxon>
        <taxon>Gammaproteobacteria</taxon>
        <taxon>Legionellales</taxon>
        <taxon>Coxiellaceae</taxon>
        <taxon>Aquicella</taxon>
    </lineage>
</organism>
<keyword evidence="6 13" id="KW-0812">Transmembrane</keyword>
<keyword evidence="8" id="KW-0378">Hydrolase</keyword>
<evidence type="ECO:0000256" key="7">
    <source>
        <dbReference type="ARBA" id="ARBA00022723"/>
    </source>
</evidence>
<evidence type="ECO:0000256" key="8">
    <source>
        <dbReference type="ARBA" id="ARBA00022801"/>
    </source>
</evidence>
<accession>A0A5E4PI49</accession>
<keyword evidence="9" id="KW-0862">Zinc</keyword>
<keyword evidence="4" id="KW-1003">Cell membrane</keyword>
<dbReference type="Proteomes" id="UP000324194">
    <property type="component" value="Chromosome 1"/>
</dbReference>
<name>A0A5E4PI49_9COXI</name>
<evidence type="ECO:0000256" key="11">
    <source>
        <dbReference type="ARBA" id="ARBA00023049"/>
    </source>
</evidence>
<evidence type="ECO:0000256" key="4">
    <source>
        <dbReference type="ARBA" id="ARBA00022475"/>
    </source>
</evidence>
<dbReference type="InterPro" id="IPR052348">
    <property type="entry name" value="Metallopeptidase_M50B"/>
</dbReference>
<keyword evidence="12 13" id="KW-0472">Membrane</keyword>
<feature type="domain" description="Peptidase M50" evidence="14">
    <location>
        <begin position="147"/>
        <end position="179"/>
    </location>
</feature>
<feature type="transmembrane region" description="Helical" evidence="13">
    <location>
        <begin position="16"/>
        <end position="41"/>
    </location>
</feature>
<evidence type="ECO:0000256" key="10">
    <source>
        <dbReference type="ARBA" id="ARBA00022989"/>
    </source>
</evidence>
<feature type="transmembrane region" description="Helical" evidence="13">
    <location>
        <begin position="100"/>
        <end position="120"/>
    </location>
</feature>
<evidence type="ECO:0000259" key="14">
    <source>
        <dbReference type="Pfam" id="PF02163"/>
    </source>
</evidence>
<reference evidence="15 16" key="1">
    <citation type="submission" date="2019-08" db="EMBL/GenBank/DDBJ databases">
        <authorList>
            <person name="Guy L."/>
        </authorList>
    </citation>
    <scope>NUCLEOTIDE SEQUENCE [LARGE SCALE GENOMIC DNA]</scope>
    <source>
        <strain evidence="15 16">SGT-108</strain>
    </source>
</reference>
<dbReference type="GO" id="GO:0006508">
    <property type="term" value="P:proteolysis"/>
    <property type="evidence" value="ECO:0007669"/>
    <property type="project" value="UniProtKB-KW"/>
</dbReference>
<dbReference type="EMBL" id="LR699119">
    <property type="protein sequence ID" value="VVC76730.1"/>
    <property type="molecule type" value="Genomic_DNA"/>
</dbReference>
<evidence type="ECO:0000256" key="12">
    <source>
        <dbReference type="ARBA" id="ARBA00023136"/>
    </source>
</evidence>
<evidence type="ECO:0000256" key="3">
    <source>
        <dbReference type="ARBA" id="ARBA00007931"/>
    </source>
</evidence>
<evidence type="ECO:0000256" key="9">
    <source>
        <dbReference type="ARBA" id="ARBA00022833"/>
    </source>
</evidence>
<dbReference type="PANTHER" id="PTHR35864">
    <property type="entry name" value="ZINC METALLOPROTEASE MJ0611-RELATED"/>
    <property type="match status" value="1"/>
</dbReference>
<feature type="transmembrane region" description="Helical" evidence="13">
    <location>
        <begin position="62"/>
        <end position="80"/>
    </location>
</feature>
<dbReference type="GO" id="GO:0005886">
    <property type="term" value="C:plasma membrane"/>
    <property type="evidence" value="ECO:0007669"/>
    <property type="project" value="UniProtKB-SubCell"/>
</dbReference>
<dbReference type="PANTHER" id="PTHR35864:SF1">
    <property type="entry name" value="ZINC METALLOPROTEASE YWHC-RELATED"/>
    <property type="match status" value="1"/>
</dbReference>
<dbReference type="Pfam" id="PF02163">
    <property type="entry name" value="Peptidase_M50"/>
    <property type="match status" value="1"/>
</dbReference>
<proteinExistence type="inferred from homology"/>
<evidence type="ECO:0000256" key="1">
    <source>
        <dbReference type="ARBA" id="ARBA00001947"/>
    </source>
</evidence>
<evidence type="ECO:0000313" key="15">
    <source>
        <dbReference type="EMBL" id="VVC76730.1"/>
    </source>
</evidence>
<evidence type="ECO:0000313" key="16">
    <source>
        <dbReference type="Proteomes" id="UP000324194"/>
    </source>
</evidence>
<dbReference type="InterPro" id="IPR044537">
    <property type="entry name" value="Rip2-like"/>
</dbReference>
<feature type="transmembrane region" description="Helical" evidence="13">
    <location>
        <begin position="140"/>
        <end position="160"/>
    </location>
</feature>
<dbReference type="GO" id="GO:0046872">
    <property type="term" value="F:metal ion binding"/>
    <property type="evidence" value="ECO:0007669"/>
    <property type="project" value="UniProtKB-KW"/>
</dbReference>
<evidence type="ECO:0000256" key="2">
    <source>
        <dbReference type="ARBA" id="ARBA00004651"/>
    </source>
</evidence>
<evidence type="ECO:0000256" key="13">
    <source>
        <dbReference type="SAM" id="Phobius"/>
    </source>
</evidence>
<dbReference type="InterPro" id="IPR008915">
    <property type="entry name" value="Peptidase_M50"/>
</dbReference>
<feature type="transmembrane region" description="Helical" evidence="13">
    <location>
        <begin position="191"/>
        <end position="215"/>
    </location>
</feature>
<comment type="subcellular location">
    <subcellularLocation>
        <location evidence="2">Cell membrane</location>
        <topology evidence="2">Multi-pass membrane protein</topology>
    </subcellularLocation>
</comment>
<gene>
    <name evidence="15" type="ORF">AQUSIP_20550</name>
</gene>
<keyword evidence="10 13" id="KW-1133">Transmembrane helix</keyword>
<keyword evidence="16" id="KW-1185">Reference proteome</keyword>
<comment type="cofactor">
    <cofactor evidence="1">
        <name>Zn(2+)</name>
        <dbReference type="ChEBI" id="CHEBI:29105"/>
    </cofactor>
</comment>